<dbReference type="InterPro" id="IPR036163">
    <property type="entry name" value="HMA_dom_sf"/>
</dbReference>
<dbReference type="SUPFAM" id="SSF55008">
    <property type="entry name" value="HMA, heavy metal-associated domain"/>
    <property type="match status" value="1"/>
</dbReference>
<gene>
    <name evidence="2" type="ORF">SAMN05216323_11314</name>
</gene>
<dbReference type="STRING" id="1640674.SAMN05216323_11314"/>
<evidence type="ECO:0000259" key="1">
    <source>
        <dbReference type="PROSITE" id="PS50846"/>
    </source>
</evidence>
<feature type="non-terminal residue" evidence="2">
    <location>
        <position position="1"/>
    </location>
</feature>
<accession>A0A1G6TSM0</accession>
<proteinExistence type="predicted"/>
<dbReference type="Pfam" id="PF00403">
    <property type="entry name" value="HMA"/>
    <property type="match status" value="1"/>
</dbReference>
<keyword evidence="3" id="KW-1185">Reference proteome</keyword>
<dbReference type="Proteomes" id="UP000199452">
    <property type="component" value="Unassembled WGS sequence"/>
</dbReference>
<evidence type="ECO:0000313" key="2">
    <source>
        <dbReference type="EMBL" id="SDD31466.1"/>
    </source>
</evidence>
<evidence type="ECO:0000313" key="3">
    <source>
        <dbReference type="Proteomes" id="UP000199452"/>
    </source>
</evidence>
<sequence length="87" mass="9695">ITETSGTISPKYQMCKERIESTAKLVKGVASAEWSSDNQLLHVQFDPTKTSVTAIQKALAKVGHDTEKFKASNAVYNSLPECCWYRK</sequence>
<feature type="domain" description="HMA" evidence="1">
    <location>
        <begin position="1"/>
        <end position="67"/>
    </location>
</feature>
<dbReference type="CDD" id="cd00371">
    <property type="entry name" value="HMA"/>
    <property type="match status" value="1"/>
</dbReference>
<name>A0A1G6TSM0_9BACT</name>
<dbReference type="AlphaFoldDB" id="A0A1G6TSM0"/>
<dbReference type="RefSeq" id="WP_139180984.1">
    <property type="nucleotide sequence ID" value="NZ_FMYP01000131.1"/>
</dbReference>
<reference evidence="2 3" key="1">
    <citation type="submission" date="2016-09" db="EMBL/GenBank/DDBJ databases">
        <authorList>
            <person name="Capua I."/>
            <person name="De Benedictis P."/>
            <person name="Joannis T."/>
            <person name="Lombin L.H."/>
            <person name="Cattoli G."/>
        </authorList>
    </citation>
    <scope>NUCLEOTIDE SEQUENCE [LARGE SCALE GENOMIC DNA]</scope>
    <source>
        <strain evidence="2 3">A7P-90m</strain>
    </source>
</reference>
<dbReference type="InterPro" id="IPR006121">
    <property type="entry name" value="HMA_dom"/>
</dbReference>
<dbReference type="EMBL" id="FMYP01000131">
    <property type="protein sequence ID" value="SDD31466.1"/>
    <property type="molecule type" value="Genomic_DNA"/>
</dbReference>
<dbReference type="Gene3D" id="3.30.70.100">
    <property type="match status" value="1"/>
</dbReference>
<dbReference type="GO" id="GO:0046872">
    <property type="term" value="F:metal ion binding"/>
    <property type="evidence" value="ECO:0007669"/>
    <property type="project" value="InterPro"/>
</dbReference>
<dbReference type="PROSITE" id="PS50846">
    <property type="entry name" value="HMA_2"/>
    <property type="match status" value="1"/>
</dbReference>
<protein>
    <submittedName>
        <fullName evidence="2">Membrane fusion protein, Cu(I)/Ag(I) efflux system</fullName>
    </submittedName>
</protein>
<dbReference type="OrthoDB" id="5513217at2"/>
<organism evidence="2 3">
    <name type="scientific">Williamwhitmania taraxaci</name>
    <dbReference type="NCBI Taxonomy" id="1640674"/>
    <lineage>
        <taxon>Bacteria</taxon>
        <taxon>Pseudomonadati</taxon>
        <taxon>Bacteroidota</taxon>
        <taxon>Bacteroidia</taxon>
        <taxon>Bacteroidales</taxon>
        <taxon>Williamwhitmaniaceae</taxon>
        <taxon>Williamwhitmania</taxon>
    </lineage>
</organism>